<dbReference type="EMBL" id="BMKW01000007">
    <property type="protein sequence ID" value="GGJ21794.1"/>
    <property type="molecule type" value="Genomic_DNA"/>
</dbReference>
<dbReference type="AlphaFoldDB" id="A0A917KPU9"/>
<dbReference type="InterPro" id="IPR041304">
    <property type="entry name" value="AbiTii"/>
</dbReference>
<dbReference type="RefSeq" id="WP_188968170.1">
    <property type="nucleotide sequence ID" value="NZ_BMKW01000007.1"/>
</dbReference>
<accession>A0A917KPU9</accession>
<proteinExistence type="predicted"/>
<feature type="domain" description="AbiTii" evidence="1">
    <location>
        <begin position="3"/>
        <end position="177"/>
    </location>
</feature>
<evidence type="ECO:0000259" key="1">
    <source>
        <dbReference type="Pfam" id="PF18864"/>
    </source>
</evidence>
<name>A0A917KPU9_9PROT</name>
<sequence length="306" mass="32416">MGLLTEIQEALLTDGSSIAHALLKLRFLASRIGSDVLEGWVQHEVEGYPKEVPVPDYRKIAVFYRGSFAGGFQSMQNAPIPPHLISQLAGERWLTEELRFGMAVVDDMIARAEKGSQFSTNCADLVLLLDDKVFNGMHCIAVNGFFDASALVSVQGTVRAKVLDLTVKLERAVPAAKSITLKEPVSALPAADATRAGQITQITVYGTFNQVTSSGSGDVSVNVAQGDLDGLVRALAAKGMPESDAKELAVIVKDEKPESADKPFGARARTWMAKKAGEAGGAFWNAGLSAATEAAKGVVKGFLGLP</sequence>
<comment type="caution">
    <text evidence="2">The sequence shown here is derived from an EMBL/GenBank/DDBJ whole genome shotgun (WGS) entry which is preliminary data.</text>
</comment>
<evidence type="ECO:0000313" key="3">
    <source>
        <dbReference type="Proteomes" id="UP000661507"/>
    </source>
</evidence>
<organism evidence="2 3">
    <name type="scientific">Neoroseomonas lacus</name>
    <dbReference type="NCBI Taxonomy" id="287609"/>
    <lineage>
        <taxon>Bacteria</taxon>
        <taxon>Pseudomonadati</taxon>
        <taxon>Pseudomonadota</taxon>
        <taxon>Alphaproteobacteria</taxon>
        <taxon>Acetobacterales</taxon>
        <taxon>Acetobacteraceae</taxon>
        <taxon>Neoroseomonas</taxon>
    </lineage>
</organism>
<keyword evidence="3" id="KW-1185">Reference proteome</keyword>
<dbReference type="Proteomes" id="UP000661507">
    <property type="component" value="Unassembled WGS sequence"/>
</dbReference>
<gene>
    <name evidence="2" type="ORF">GCM10011320_31300</name>
</gene>
<dbReference type="Pfam" id="PF18864">
    <property type="entry name" value="AbiTii"/>
    <property type="match status" value="1"/>
</dbReference>
<reference evidence="2" key="2">
    <citation type="submission" date="2020-09" db="EMBL/GenBank/DDBJ databases">
        <authorList>
            <person name="Sun Q."/>
            <person name="Zhou Y."/>
        </authorList>
    </citation>
    <scope>NUCLEOTIDE SEQUENCE</scope>
    <source>
        <strain evidence="2">CGMCC 1.3617</strain>
    </source>
</reference>
<protein>
    <recommendedName>
        <fullName evidence="1">AbiTii domain-containing protein</fullName>
    </recommendedName>
</protein>
<evidence type="ECO:0000313" key="2">
    <source>
        <dbReference type="EMBL" id="GGJ21794.1"/>
    </source>
</evidence>
<reference evidence="2" key="1">
    <citation type="journal article" date="2014" name="Int. J. Syst. Evol. Microbiol.">
        <title>Complete genome sequence of Corynebacterium casei LMG S-19264T (=DSM 44701T), isolated from a smear-ripened cheese.</title>
        <authorList>
            <consortium name="US DOE Joint Genome Institute (JGI-PGF)"/>
            <person name="Walter F."/>
            <person name="Albersmeier A."/>
            <person name="Kalinowski J."/>
            <person name="Ruckert C."/>
        </authorList>
    </citation>
    <scope>NUCLEOTIDE SEQUENCE</scope>
    <source>
        <strain evidence="2">CGMCC 1.3617</strain>
    </source>
</reference>